<feature type="compositionally biased region" description="Basic and acidic residues" evidence="1">
    <location>
        <begin position="21"/>
        <end position="39"/>
    </location>
</feature>
<organism evidence="3">
    <name type="scientific">Pyrenophora teres f. teres (strain 0-1)</name>
    <name type="common">Barley net blotch fungus</name>
    <name type="synonym">Drechslera teres f. teres</name>
    <dbReference type="NCBI Taxonomy" id="861557"/>
    <lineage>
        <taxon>Eukaryota</taxon>
        <taxon>Fungi</taxon>
        <taxon>Dikarya</taxon>
        <taxon>Ascomycota</taxon>
        <taxon>Pezizomycotina</taxon>
        <taxon>Dothideomycetes</taxon>
        <taxon>Pleosporomycetidae</taxon>
        <taxon>Pleosporales</taxon>
        <taxon>Pleosporineae</taxon>
        <taxon>Pleosporaceae</taxon>
        <taxon>Pyrenophora</taxon>
    </lineage>
</organism>
<name>E3RGX1_PYRTT</name>
<dbReference type="AlphaFoldDB" id="E3RGX1"/>
<keyword evidence="3" id="KW-1185">Reference proteome</keyword>
<sequence length="95" mass="11053">FNDYKGTLKDCRDVYYPSISEQRRPSREPQDDNNIDIHSHAWVSTSPPPSPKRSASPELLWDYAGALLYKRAYFERQLSKLYVIPCENDATVFNL</sequence>
<protein>
    <submittedName>
        <fullName evidence="2">Uncharacterized protein</fullName>
    </submittedName>
</protein>
<evidence type="ECO:0000256" key="1">
    <source>
        <dbReference type="SAM" id="MobiDB-lite"/>
    </source>
</evidence>
<accession>E3RGX1</accession>
<evidence type="ECO:0000313" key="2">
    <source>
        <dbReference type="EMBL" id="EFQ95028.1"/>
    </source>
</evidence>
<evidence type="ECO:0000313" key="3">
    <source>
        <dbReference type="Proteomes" id="UP000001067"/>
    </source>
</evidence>
<feature type="non-terminal residue" evidence="2">
    <location>
        <position position="1"/>
    </location>
</feature>
<dbReference type="Proteomes" id="UP000001067">
    <property type="component" value="Unassembled WGS sequence"/>
</dbReference>
<gene>
    <name evidence="2" type="ORF">PTT_07089</name>
</gene>
<dbReference type="HOGENOM" id="CLU_2378523_0_0_1"/>
<dbReference type="EMBL" id="GL532976">
    <property type="protein sequence ID" value="EFQ95028.1"/>
    <property type="molecule type" value="Genomic_DNA"/>
</dbReference>
<dbReference type="KEGG" id="pte:PTT_07089"/>
<feature type="region of interest" description="Disordered" evidence="1">
    <location>
        <begin position="19"/>
        <end position="55"/>
    </location>
</feature>
<reference evidence="2 3" key="1">
    <citation type="journal article" date="2010" name="Genome Biol.">
        <title>A first genome assembly of the barley fungal pathogen Pyrenophora teres f. teres.</title>
        <authorList>
            <person name="Ellwood S.R."/>
            <person name="Liu Z."/>
            <person name="Syme R.A."/>
            <person name="Lai Z."/>
            <person name="Hane J.K."/>
            <person name="Keiper F."/>
            <person name="Moffat C.S."/>
            <person name="Oliver R.P."/>
            <person name="Friesen T.L."/>
        </authorList>
    </citation>
    <scope>NUCLEOTIDE SEQUENCE [LARGE SCALE GENOMIC DNA]</scope>
    <source>
        <strain evidence="2 3">0-1</strain>
    </source>
</reference>
<proteinExistence type="predicted"/>